<dbReference type="KEGG" id="pxu:106119137"/>
<organism evidence="2">
    <name type="scientific">Papilio xuthus</name>
    <name type="common">Asian swallowtail butterfly</name>
    <dbReference type="NCBI Taxonomy" id="66420"/>
    <lineage>
        <taxon>Eukaryota</taxon>
        <taxon>Metazoa</taxon>
        <taxon>Ecdysozoa</taxon>
        <taxon>Arthropoda</taxon>
        <taxon>Hexapoda</taxon>
        <taxon>Insecta</taxon>
        <taxon>Pterygota</taxon>
        <taxon>Neoptera</taxon>
        <taxon>Endopterygota</taxon>
        <taxon>Lepidoptera</taxon>
        <taxon>Glossata</taxon>
        <taxon>Ditrysia</taxon>
        <taxon>Papilionoidea</taxon>
        <taxon>Papilionidae</taxon>
        <taxon>Papilioninae</taxon>
        <taxon>Papilio</taxon>
    </lineage>
</organism>
<dbReference type="GeneID" id="106119137"/>
<gene>
    <name evidence="2" type="primary">LOC106119137</name>
</gene>
<protein>
    <submittedName>
        <fullName evidence="2">Uncharacterized protein LOC106119137</fullName>
    </submittedName>
</protein>
<dbReference type="RefSeq" id="XP_013169519.1">
    <property type="nucleotide sequence ID" value="XM_013314065.1"/>
</dbReference>
<sequence length="180" mass="21406">MLNITFLLLIAASIITSEQSRRTIVDIPLTGIDSRFTEEANKKDWDDHEIKKFLSTRQAKQSFSYKYTIKLKHNVKKKENKKEKMYDFKYKTACICKDWKCDWRRSGHGSEDISRYRDDAFNVINFFNTLHKYNNELRKGGEKIKMQRNCQCLRKVCPTRSKDDFHNEYNTQDIDASVNV</sequence>
<name>A0AAJ6ZC79_PAPXU</name>
<proteinExistence type="predicted"/>
<dbReference type="Proteomes" id="UP000694872">
    <property type="component" value="Unplaced"/>
</dbReference>
<keyword evidence="1" id="KW-0732">Signal</keyword>
<feature type="signal peptide" evidence="1">
    <location>
        <begin position="1"/>
        <end position="20"/>
    </location>
</feature>
<evidence type="ECO:0000313" key="2">
    <source>
        <dbReference type="RefSeq" id="XP_013169519.1"/>
    </source>
</evidence>
<accession>A0AAJ6ZC79</accession>
<feature type="chain" id="PRO_5042484518" evidence="1">
    <location>
        <begin position="21"/>
        <end position="180"/>
    </location>
</feature>
<evidence type="ECO:0000256" key="1">
    <source>
        <dbReference type="SAM" id="SignalP"/>
    </source>
</evidence>
<dbReference type="AlphaFoldDB" id="A0AAJ6ZC79"/>
<reference evidence="2" key="1">
    <citation type="submission" date="2025-08" db="UniProtKB">
        <authorList>
            <consortium name="RefSeq"/>
        </authorList>
    </citation>
    <scope>IDENTIFICATION</scope>
</reference>